<dbReference type="Proteomes" id="UP001196413">
    <property type="component" value="Unassembled WGS sequence"/>
</dbReference>
<dbReference type="EMBL" id="JAHQIW010000746">
    <property type="protein sequence ID" value="KAJ1349799.1"/>
    <property type="molecule type" value="Genomic_DNA"/>
</dbReference>
<protein>
    <submittedName>
        <fullName evidence="1">Uncharacterized protein</fullName>
    </submittedName>
</protein>
<organism evidence="1 2">
    <name type="scientific">Parelaphostrongylus tenuis</name>
    <name type="common">Meningeal worm</name>
    <dbReference type="NCBI Taxonomy" id="148309"/>
    <lineage>
        <taxon>Eukaryota</taxon>
        <taxon>Metazoa</taxon>
        <taxon>Ecdysozoa</taxon>
        <taxon>Nematoda</taxon>
        <taxon>Chromadorea</taxon>
        <taxon>Rhabditida</taxon>
        <taxon>Rhabditina</taxon>
        <taxon>Rhabditomorpha</taxon>
        <taxon>Strongyloidea</taxon>
        <taxon>Metastrongylidae</taxon>
        <taxon>Parelaphostrongylus</taxon>
    </lineage>
</organism>
<evidence type="ECO:0000313" key="1">
    <source>
        <dbReference type="EMBL" id="KAJ1349799.1"/>
    </source>
</evidence>
<evidence type="ECO:0000313" key="2">
    <source>
        <dbReference type="Proteomes" id="UP001196413"/>
    </source>
</evidence>
<comment type="caution">
    <text evidence="1">The sequence shown here is derived from an EMBL/GenBank/DDBJ whole genome shotgun (WGS) entry which is preliminary data.</text>
</comment>
<sequence length="149" mass="15990">MQTVLDALELQGRSALLPDAVISTILSQLTVRTSYEPMMCQKVVLDVMKDMVKQGESPSCIIVGGTVTGVCTGKDPREKECKATVPEVTITAVNDAHLAITGTFSTTNFIMATWSRAMWQSVVNRALRISALGRFGSYFISATANVGGN</sequence>
<reference evidence="1" key="1">
    <citation type="submission" date="2021-06" db="EMBL/GenBank/DDBJ databases">
        <title>Parelaphostrongylus tenuis whole genome reference sequence.</title>
        <authorList>
            <person name="Garwood T.J."/>
            <person name="Larsen P.A."/>
            <person name="Fountain-Jones N.M."/>
            <person name="Garbe J.R."/>
            <person name="Macchietto M.G."/>
            <person name="Kania S.A."/>
            <person name="Gerhold R.W."/>
            <person name="Richards J.E."/>
            <person name="Wolf T.M."/>
        </authorList>
    </citation>
    <scope>NUCLEOTIDE SEQUENCE</scope>
    <source>
        <strain evidence="1">MNPRO001-30</strain>
        <tissue evidence="1">Meninges</tissue>
    </source>
</reference>
<name>A0AAD5MSS6_PARTN</name>
<keyword evidence="2" id="KW-1185">Reference proteome</keyword>
<gene>
    <name evidence="1" type="ORF">KIN20_005453</name>
</gene>
<dbReference type="AlphaFoldDB" id="A0AAD5MSS6"/>
<proteinExistence type="predicted"/>
<accession>A0AAD5MSS6</accession>